<organism evidence="5 6">
    <name type="scientific">Corynebacterium jeddahense</name>
    <dbReference type="NCBI Taxonomy" id="1414719"/>
    <lineage>
        <taxon>Bacteria</taxon>
        <taxon>Bacillati</taxon>
        <taxon>Actinomycetota</taxon>
        <taxon>Actinomycetes</taxon>
        <taxon>Mycobacteriales</taxon>
        <taxon>Corynebacteriaceae</taxon>
        <taxon>Corynebacterium</taxon>
    </lineage>
</organism>
<feature type="transmembrane region" description="Helical" evidence="2">
    <location>
        <begin position="394"/>
        <end position="415"/>
    </location>
</feature>
<feature type="signal peptide" evidence="3">
    <location>
        <begin position="1"/>
        <end position="19"/>
    </location>
</feature>
<sequence length="432" mass="44898">MKRSTLPALALALALPLAAVQIAPLPEADAQTATVNVNSTEVRARLAAQAIEEMINEYREANGLHPLVTHMLYDEQALAWSRQMIADQDDPHWGKPQYDSKGAMVASGSFRHSDMKKWGHSGENIIVQGYYADTDTEWKRVAEQLFEGWRNSPVHNENLLRADAQGMGLGLVRDEDGNVWGTTMFFIDTIPVNVQGRGEAQLAADGVTQSAKKSDAPFYVPEGARARLGVGAVADPKDTKGYAVSYDLVEGSGKDALQIRVLRTSSNGKLVLDKAASAARGLDPVAGGTVGSVSTPGTGKPSSAPTSSAPTPPAQTPPAPTSVAQPSTTPAVPELPQPPKPTPTLKEIPSKTGGTSTATATETVTATAAANSTNTQQPTKEQPAPADERSSSTAGIVAGVVAALLVALGAAAVALPMVAPDLAAQLGLPRIG</sequence>
<evidence type="ECO:0000256" key="3">
    <source>
        <dbReference type="SAM" id="SignalP"/>
    </source>
</evidence>
<keyword evidence="6" id="KW-1185">Reference proteome</keyword>
<dbReference type="Pfam" id="PF00188">
    <property type="entry name" value="CAP"/>
    <property type="match status" value="1"/>
</dbReference>
<dbReference type="InterPro" id="IPR035940">
    <property type="entry name" value="CAP_sf"/>
</dbReference>
<feature type="compositionally biased region" description="Low complexity" evidence="1">
    <location>
        <begin position="321"/>
        <end position="331"/>
    </location>
</feature>
<keyword evidence="2" id="KW-0472">Membrane</keyword>
<dbReference type="SUPFAM" id="SSF55797">
    <property type="entry name" value="PR-1-like"/>
    <property type="match status" value="1"/>
</dbReference>
<evidence type="ECO:0000256" key="1">
    <source>
        <dbReference type="SAM" id="MobiDB-lite"/>
    </source>
</evidence>
<evidence type="ECO:0000259" key="4">
    <source>
        <dbReference type="Pfam" id="PF00188"/>
    </source>
</evidence>
<gene>
    <name evidence="5" type="ORF">CJEDD_00805</name>
</gene>
<protein>
    <submittedName>
        <fullName evidence="5">Cysteine-rich secretory protein family protein</fullName>
    </submittedName>
</protein>
<name>A0ABY7UGH4_9CORY</name>
<dbReference type="RefSeq" id="WP_042405914.1">
    <property type="nucleotide sequence ID" value="NZ_CBYN010000023.1"/>
</dbReference>
<keyword evidence="2" id="KW-0812">Transmembrane</keyword>
<dbReference type="EMBL" id="CP063194">
    <property type="protein sequence ID" value="WCZ37790.1"/>
    <property type="molecule type" value="Genomic_DNA"/>
</dbReference>
<feature type="compositionally biased region" description="Pro residues" evidence="1">
    <location>
        <begin position="310"/>
        <end position="320"/>
    </location>
</feature>
<dbReference type="InterPro" id="IPR014044">
    <property type="entry name" value="CAP_dom"/>
</dbReference>
<feature type="compositionally biased region" description="Low complexity" evidence="1">
    <location>
        <begin position="343"/>
        <end position="375"/>
    </location>
</feature>
<feature type="chain" id="PRO_5045622934" evidence="3">
    <location>
        <begin position="20"/>
        <end position="432"/>
    </location>
</feature>
<dbReference type="Gene3D" id="3.40.33.10">
    <property type="entry name" value="CAP"/>
    <property type="match status" value="1"/>
</dbReference>
<proteinExistence type="predicted"/>
<dbReference type="Proteomes" id="UP001218071">
    <property type="component" value="Chromosome"/>
</dbReference>
<reference evidence="5 6" key="1">
    <citation type="submission" date="2020-10" db="EMBL/GenBank/DDBJ databases">
        <title>Complete genome sequence of Corynebacterium jeddahense DSM 45997, type strain of Corynebacterium jeddahense.</title>
        <authorList>
            <person name="Busche T."/>
            <person name="Kalinowski J."/>
            <person name="Ruckert C."/>
        </authorList>
    </citation>
    <scope>NUCLEOTIDE SEQUENCE [LARGE SCALE GENOMIC DNA]</scope>
    <source>
        <strain evidence="5 6">DSM 45997</strain>
    </source>
</reference>
<feature type="domain" description="SCP" evidence="4">
    <location>
        <begin position="53"/>
        <end position="179"/>
    </location>
</feature>
<feature type="compositionally biased region" description="Low complexity" evidence="1">
    <location>
        <begin position="284"/>
        <end position="309"/>
    </location>
</feature>
<evidence type="ECO:0000313" key="6">
    <source>
        <dbReference type="Proteomes" id="UP001218071"/>
    </source>
</evidence>
<dbReference type="CDD" id="cd05379">
    <property type="entry name" value="CAP_bacterial"/>
    <property type="match status" value="1"/>
</dbReference>
<keyword evidence="2" id="KW-1133">Transmembrane helix</keyword>
<feature type="compositionally biased region" description="Pro residues" evidence="1">
    <location>
        <begin position="333"/>
        <end position="342"/>
    </location>
</feature>
<keyword evidence="3" id="KW-0732">Signal</keyword>
<accession>A0ABY7UGH4</accession>
<evidence type="ECO:0000256" key="2">
    <source>
        <dbReference type="SAM" id="Phobius"/>
    </source>
</evidence>
<feature type="region of interest" description="Disordered" evidence="1">
    <location>
        <begin position="282"/>
        <end position="391"/>
    </location>
</feature>
<evidence type="ECO:0000313" key="5">
    <source>
        <dbReference type="EMBL" id="WCZ37790.1"/>
    </source>
</evidence>